<dbReference type="Proteomes" id="UP000735302">
    <property type="component" value="Unassembled WGS sequence"/>
</dbReference>
<comment type="caution">
    <text evidence="1">The sequence shown here is derived from an EMBL/GenBank/DDBJ whole genome shotgun (WGS) entry which is preliminary data.</text>
</comment>
<proteinExistence type="predicted"/>
<keyword evidence="2" id="KW-1185">Reference proteome</keyword>
<evidence type="ECO:0000313" key="1">
    <source>
        <dbReference type="EMBL" id="GFO19814.1"/>
    </source>
</evidence>
<name>A0AAV4BN95_9GAST</name>
<accession>A0AAV4BN95</accession>
<protein>
    <submittedName>
        <fullName evidence="1">Uncharacterized protein</fullName>
    </submittedName>
</protein>
<dbReference type="EMBL" id="BLXT01005114">
    <property type="protein sequence ID" value="GFO19814.1"/>
    <property type="molecule type" value="Genomic_DNA"/>
</dbReference>
<gene>
    <name evidence="1" type="ORF">PoB_004631900</name>
</gene>
<dbReference type="AlphaFoldDB" id="A0AAV4BN95"/>
<sequence length="96" mass="10810">MSKSARRMRLKRFCEQFLTFKDGVSRNGKKDDVVQEMCRMNLTITRLAEVLWKGASAIKVGSKELVYSGGGRGDTHERGAGTAQNVWEANVQFQIE</sequence>
<reference evidence="1 2" key="1">
    <citation type="journal article" date="2021" name="Elife">
        <title>Chloroplast acquisition without the gene transfer in kleptoplastic sea slugs, Plakobranchus ocellatus.</title>
        <authorList>
            <person name="Maeda T."/>
            <person name="Takahashi S."/>
            <person name="Yoshida T."/>
            <person name="Shimamura S."/>
            <person name="Takaki Y."/>
            <person name="Nagai Y."/>
            <person name="Toyoda A."/>
            <person name="Suzuki Y."/>
            <person name="Arimoto A."/>
            <person name="Ishii H."/>
            <person name="Satoh N."/>
            <person name="Nishiyama T."/>
            <person name="Hasebe M."/>
            <person name="Maruyama T."/>
            <person name="Minagawa J."/>
            <person name="Obokata J."/>
            <person name="Shigenobu S."/>
        </authorList>
    </citation>
    <scope>NUCLEOTIDE SEQUENCE [LARGE SCALE GENOMIC DNA]</scope>
</reference>
<organism evidence="1 2">
    <name type="scientific">Plakobranchus ocellatus</name>
    <dbReference type="NCBI Taxonomy" id="259542"/>
    <lineage>
        <taxon>Eukaryota</taxon>
        <taxon>Metazoa</taxon>
        <taxon>Spiralia</taxon>
        <taxon>Lophotrochozoa</taxon>
        <taxon>Mollusca</taxon>
        <taxon>Gastropoda</taxon>
        <taxon>Heterobranchia</taxon>
        <taxon>Euthyneura</taxon>
        <taxon>Panpulmonata</taxon>
        <taxon>Sacoglossa</taxon>
        <taxon>Placobranchoidea</taxon>
        <taxon>Plakobranchidae</taxon>
        <taxon>Plakobranchus</taxon>
    </lineage>
</organism>
<evidence type="ECO:0000313" key="2">
    <source>
        <dbReference type="Proteomes" id="UP000735302"/>
    </source>
</evidence>